<organism evidence="2 3">
    <name type="scientific">Pleurotus ostreatus (strain PC15)</name>
    <name type="common">Oyster mushroom</name>
    <dbReference type="NCBI Taxonomy" id="1137138"/>
    <lineage>
        <taxon>Eukaryota</taxon>
        <taxon>Fungi</taxon>
        <taxon>Dikarya</taxon>
        <taxon>Basidiomycota</taxon>
        <taxon>Agaricomycotina</taxon>
        <taxon>Agaricomycetes</taxon>
        <taxon>Agaricomycetidae</taxon>
        <taxon>Agaricales</taxon>
        <taxon>Pleurotineae</taxon>
        <taxon>Pleurotaceae</taxon>
        <taxon>Pleurotus</taxon>
    </lineage>
</organism>
<sequence length="179" mass="20347">MARRGRPTLYKTPEEKAIANRAKSKHSYDKRLTVYSSRLMQGARKDKDENARASSDDPDTTAGWLRLATATSKEFRQITNNFTSRYIDSLYQKYLVVYKADVFTHDIPEIKALHRTLTRCQDAVLQLEGVGKEFRAVETIGKGVHTTLLCLEELACYASVGKAEILALHQSRSLMYQDL</sequence>
<feature type="region of interest" description="Disordered" evidence="1">
    <location>
        <begin position="39"/>
        <end position="59"/>
    </location>
</feature>
<accession>A0A067N374</accession>
<dbReference type="HOGENOM" id="CLU_101470_2_0_1"/>
<dbReference type="Proteomes" id="UP000027073">
    <property type="component" value="Unassembled WGS sequence"/>
</dbReference>
<name>A0A067N374_PLEO1</name>
<dbReference type="AlphaFoldDB" id="A0A067N374"/>
<feature type="compositionally biased region" description="Basic and acidic residues" evidence="1">
    <location>
        <begin position="43"/>
        <end position="55"/>
    </location>
</feature>
<dbReference type="InParanoid" id="A0A067N374"/>
<gene>
    <name evidence="2" type="ORF">PLEOSDRAFT_171717</name>
</gene>
<protein>
    <submittedName>
        <fullName evidence="2">Uncharacterized protein</fullName>
    </submittedName>
</protein>
<proteinExistence type="predicted"/>
<evidence type="ECO:0000313" key="2">
    <source>
        <dbReference type="EMBL" id="KDQ22299.1"/>
    </source>
</evidence>
<reference evidence="3" key="1">
    <citation type="journal article" date="2014" name="Proc. Natl. Acad. Sci. U.S.A.">
        <title>Extensive sampling of basidiomycete genomes demonstrates inadequacy of the white-rot/brown-rot paradigm for wood decay fungi.</title>
        <authorList>
            <person name="Riley R."/>
            <person name="Salamov A.A."/>
            <person name="Brown D.W."/>
            <person name="Nagy L.G."/>
            <person name="Floudas D."/>
            <person name="Held B.W."/>
            <person name="Levasseur A."/>
            <person name="Lombard V."/>
            <person name="Morin E."/>
            <person name="Otillar R."/>
            <person name="Lindquist E.A."/>
            <person name="Sun H."/>
            <person name="LaButti K.M."/>
            <person name="Schmutz J."/>
            <person name="Jabbour D."/>
            <person name="Luo H."/>
            <person name="Baker S.E."/>
            <person name="Pisabarro A.G."/>
            <person name="Walton J.D."/>
            <person name="Blanchette R.A."/>
            <person name="Henrissat B."/>
            <person name="Martin F."/>
            <person name="Cullen D."/>
            <person name="Hibbett D.S."/>
            <person name="Grigoriev I.V."/>
        </authorList>
    </citation>
    <scope>NUCLEOTIDE SEQUENCE [LARGE SCALE GENOMIC DNA]</scope>
    <source>
        <strain evidence="3">PC15</strain>
    </source>
</reference>
<evidence type="ECO:0000256" key="1">
    <source>
        <dbReference type="SAM" id="MobiDB-lite"/>
    </source>
</evidence>
<dbReference type="EMBL" id="KL198014">
    <property type="protein sequence ID" value="KDQ22299.1"/>
    <property type="molecule type" value="Genomic_DNA"/>
</dbReference>
<dbReference type="OrthoDB" id="2654423at2759"/>
<dbReference type="VEuPathDB" id="FungiDB:PLEOSDRAFT_171717"/>
<evidence type="ECO:0000313" key="3">
    <source>
        <dbReference type="Proteomes" id="UP000027073"/>
    </source>
</evidence>